<protein>
    <recommendedName>
        <fullName evidence="4">Cleavage stimulation factor 50 kDa subunit</fullName>
    </recommendedName>
</protein>
<dbReference type="InterPro" id="IPR001680">
    <property type="entry name" value="WD40_rpt"/>
</dbReference>
<dbReference type="SMART" id="SM00320">
    <property type="entry name" value="WD40"/>
    <property type="match status" value="6"/>
</dbReference>
<dbReference type="VEuPathDB" id="CryptoDB:CMU_018950"/>
<dbReference type="Proteomes" id="UP000001460">
    <property type="component" value="Unassembled WGS sequence"/>
</dbReference>
<evidence type="ECO:0000256" key="1">
    <source>
        <dbReference type="ARBA" id="ARBA00004123"/>
    </source>
</evidence>
<dbReference type="GO" id="GO:0031124">
    <property type="term" value="P:mRNA 3'-end processing"/>
    <property type="evidence" value="ECO:0007669"/>
    <property type="project" value="InterPro"/>
</dbReference>
<evidence type="ECO:0000256" key="3">
    <source>
        <dbReference type="ARBA" id="ARBA00023242"/>
    </source>
</evidence>
<evidence type="ECO:0000313" key="6">
    <source>
        <dbReference type="EMBL" id="EEA06138.1"/>
    </source>
</evidence>
<dbReference type="Gene3D" id="2.130.10.10">
    <property type="entry name" value="YVTN repeat-like/Quinoprotein amine dehydrogenase"/>
    <property type="match status" value="2"/>
</dbReference>
<sequence length="642" mass="70794">MDDSAKLNNNVSKSYDKTSEKFTDNLRTVSSLTSPEIDESLEFQPLKVSLYELILRQLVDDGLVEVAHMLHTRTKLPVPSNMPKDSLYNFYKTLTFLPMDLRNSDKKLETKKELNEIRSSSDIHRIESILPNLENISKQWIPLNLKSRIQSQRREDGNNENNNGSTKKMGSGMFSCVTDIGEVYYLRNITKLTDSDNWQYPPMLSAILRANTIISNHRPYCRALCVGPNGMFIATGGADGMVRVVPPPSQIPGSNSSSSLSSHQKIFTESRGIITALSCRPKKDILISGDTDSTLIIYDIKGSINSNTNSSGASIGTLGPSGPIGTTNTGYFVPRISRKSVHFIREISPITCIDVHPCDDYFLVGTQHPILRLYDINSCESYTSSNPSHQHNSGLTCIKVSNDGSITLTSSDDGSIKLWDSVNLHCVNTIYNAHCGYPVHSLCLSLSQRYLLSCGGDGMGRLWDLRMGKEMMRYSTGLRNTCHSKGIFLVDERYIAITAIDATICTTSAVNPAVHSNNLNSNNVSDVNKLMSNRMSNSFLDNTSLKIVKTATVLDHITKPNPLGDIVIFNSVNGNIVGTIEGIHDAPVMDFELIINPQRISGISCTNKTSVPSHLTDCAIVTVCDDGKCRLLDLNYAFIPDE</sequence>
<reference evidence="6" key="1">
    <citation type="submission" date="2008-06" db="EMBL/GenBank/DDBJ databases">
        <authorList>
            <person name="Lorenzi H."/>
            <person name="Inman J."/>
            <person name="Miller J."/>
            <person name="Schobel S."/>
            <person name="Amedeo P."/>
            <person name="Caler E.V."/>
            <person name="da Silva J."/>
        </authorList>
    </citation>
    <scope>NUCLEOTIDE SEQUENCE [LARGE SCALE GENOMIC DNA]</scope>
    <source>
        <strain evidence="6">RN66</strain>
    </source>
</reference>
<dbReference type="EMBL" id="DS989728">
    <property type="protein sequence ID" value="EEA06138.1"/>
    <property type="molecule type" value="Genomic_DNA"/>
</dbReference>
<dbReference type="PANTHER" id="PTHR44133:SF2">
    <property type="entry name" value="CLEAVAGE STIMULATION FACTOR SUBUNIT 1"/>
    <property type="match status" value="1"/>
</dbReference>
<proteinExistence type="predicted"/>
<keyword evidence="2" id="KW-0507">mRNA processing</keyword>
<keyword evidence="7" id="KW-1185">Reference proteome</keyword>
<accession>B6AC82</accession>
<dbReference type="GO" id="GO:0005848">
    <property type="term" value="C:mRNA cleavage stimulating factor complex"/>
    <property type="evidence" value="ECO:0007669"/>
    <property type="project" value="InterPro"/>
</dbReference>
<gene>
    <name evidence="6" type="ORF">CMU_018950</name>
</gene>
<dbReference type="AlphaFoldDB" id="B6AC82"/>
<dbReference type="RefSeq" id="XP_002140487.1">
    <property type="nucleotide sequence ID" value="XM_002140451.1"/>
</dbReference>
<dbReference type="STRING" id="441375.B6AC82"/>
<dbReference type="InterPro" id="IPR044633">
    <property type="entry name" value="CstF1-like"/>
</dbReference>
<evidence type="ECO:0000256" key="2">
    <source>
        <dbReference type="ARBA" id="ARBA00022664"/>
    </source>
</evidence>
<evidence type="ECO:0000256" key="5">
    <source>
        <dbReference type="PROSITE-ProRule" id="PRU00221"/>
    </source>
</evidence>
<dbReference type="PROSITE" id="PS50082">
    <property type="entry name" value="WD_REPEATS_2"/>
    <property type="match status" value="1"/>
</dbReference>
<dbReference type="eggNOG" id="KOG0640">
    <property type="taxonomic scope" value="Eukaryota"/>
</dbReference>
<dbReference type="GO" id="GO:0003723">
    <property type="term" value="F:RNA binding"/>
    <property type="evidence" value="ECO:0007669"/>
    <property type="project" value="TreeGrafter"/>
</dbReference>
<keyword evidence="3" id="KW-0539">Nucleus</keyword>
<comment type="subcellular location">
    <subcellularLocation>
        <location evidence="1">Nucleus</location>
    </subcellularLocation>
</comment>
<dbReference type="PANTHER" id="PTHR44133">
    <property type="entry name" value="CLEAVAGE STIMULATION FACTOR SUBUNIT 1"/>
    <property type="match status" value="1"/>
</dbReference>
<dbReference type="SUPFAM" id="SSF50978">
    <property type="entry name" value="WD40 repeat-like"/>
    <property type="match status" value="1"/>
</dbReference>
<dbReference type="PROSITE" id="PS50294">
    <property type="entry name" value="WD_REPEATS_REGION"/>
    <property type="match status" value="1"/>
</dbReference>
<evidence type="ECO:0000256" key="4">
    <source>
        <dbReference type="ARBA" id="ARBA00029851"/>
    </source>
</evidence>
<dbReference type="GeneID" id="6995549"/>
<feature type="repeat" description="WD" evidence="5">
    <location>
        <begin position="388"/>
        <end position="420"/>
    </location>
</feature>
<evidence type="ECO:0000313" key="7">
    <source>
        <dbReference type="Proteomes" id="UP000001460"/>
    </source>
</evidence>
<dbReference type="InterPro" id="IPR015943">
    <property type="entry name" value="WD40/YVTN_repeat-like_dom_sf"/>
</dbReference>
<dbReference type="InterPro" id="IPR036322">
    <property type="entry name" value="WD40_repeat_dom_sf"/>
</dbReference>
<keyword evidence="5" id="KW-0853">WD repeat</keyword>
<name>B6AC82_CRYMR</name>
<organism evidence="6 7">
    <name type="scientific">Cryptosporidium muris (strain RN66)</name>
    <dbReference type="NCBI Taxonomy" id="441375"/>
    <lineage>
        <taxon>Eukaryota</taxon>
        <taxon>Sar</taxon>
        <taxon>Alveolata</taxon>
        <taxon>Apicomplexa</taxon>
        <taxon>Conoidasida</taxon>
        <taxon>Coccidia</taxon>
        <taxon>Eucoccidiorida</taxon>
        <taxon>Eimeriorina</taxon>
        <taxon>Cryptosporidiidae</taxon>
        <taxon>Cryptosporidium</taxon>
    </lineage>
</organism>
<dbReference type="Pfam" id="PF00400">
    <property type="entry name" value="WD40"/>
    <property type="match status" value="3"/>
</dbReference>
<dbReference type="OrthoDB" id="71437at2759"/>